<feature type="transmembrane region" description="Helical" evidence="7">
    <location>
        <begin position="240"/>
        <end position="259"/>
    </location>
</feature>
<keyword evidence="6 7" id="KW-0472">Membrane</keyword>
<dbReference type="GO" id="GO:0006605">
    <property type="term" value="P:protein targeting"/>
    <property type="evidence" value="ECO:0007669"/>
    <property type="project" value="InterPro"/>
</dbReference>
<evidence type="ECO:0000313" key="9">
    <source>
        <dbReference type="Proteomes" id="UP000249169"/>
    </source>
</evidence>
<organism evidence="8 9">
    <name type="scientific">Lujinxingia litoralis</name>
    <dbReference type="NCBI Taxonomy" id="2211119"/>
    <lineage>
        <taxon>Bacteria</taxon>
        <taxon>Deltaproteobacteria</taxon>
        <taxon>Bradymonadales</taxon>
        <taxon>Lujinxingiaceae</taxon>
        <taxon>Lujinxingia</taxon>
    </lineage>
</organism>
<dbReference type="PANTHER" id="PTHR30065:SF1">
    <property type="entry name" value="SURFACE PRESENTATION OF ANTIGENS PROTEIN SPAR"/>
    <property type="match status" value="1"/>
</dbReference>
<dbReference type="PRINTS" id="PR00953">
    <property type="entry name" value="TYPE3IMRPROT"/>
</dbReference>
<evidence type="ECO:0000256" key="2">
    <source>
        <dbReference type="ARBA" id="ARBA00009772"/>
    </source>
</evidence>
<feature type="transmembrane region" description="Helical" evidence="7">
    <location>
        <begin position="77"/>
        <end position="101"/>
    </location>
</feature>
<feature type="transmembrane region" description="Helical" evidence="7">
    <location>
        <begin position="12"/>
        <end position="35"/>
    </location>
</feature>
<dbReference type="AlphaFoldDB" id="A0A328C4Z2"/>
<sequence>MRELFQNPAFQTMAFQGIALASLIAARLIPIVQIVPYFGGKATPQTVKLAITITLGALIFPTVWLQGTAAHIPESTALLGLLLLKEVLVGFTLGFVAALSFEAIRVAGQLIDNNAGLTQATSLAPQLPERVSPTTNFLLQLSIVIFFAIGGHRLVLWGLAKSFERLPPHAFIGGESAAGTELLAQSAELLLRLTADAIALGVLMAFPVIAAILLVNVFLALVNKSAPQINVFFLGMPLKAAVAAFVLLLGLDVVLDLFANRALEDLTYLETLPALFGGPP</sequence>
<keyword evidence="3" id="KW-1003">Cell membrane</keyword>
<name>A0A328C4Z2_9DELT</name>
<evidence type="ECO:0000256" key="1">
    <source>
        <dbReference type="ARBA" id="ARBA00004651"/>
    </source>
</evidence>
<gene>
    <name evidence="8" type="ORF">DL240_13635</name>
</gene>
<accession>A0A328C4Z2</accession>
<keyword evidence="5 7" id="KW-1133">Transmembrane helix</keyword>
<evidence type="ECO:0000256" key="7">
    <source>
        <dbReference type="SAM" id="Phobius"/>
    </source>
</evidence>
<feature type="transmembrane region" description="Helical" evidence="7">
    <location>
        <begin position="197"/>
        <end position="220"/>
    </location>
</feature>
<dbReference type="OrthoDB" id="9797790at2"/>
<proteinExistence type="inferred from homology"/>
<dbReference type="Pfam" id="PF01311">
    <property type="entry name" value="Bac_export_1"/>
    <property type="match status" value="1"/>
</dbReference>
<evidence type="ECO:0000256" key="3">
    <source>
        <dbReference type="ARBA" id="ARBA00022475"/>
    </source>
</evidence>
<comment type="similarity">
    <text evidence="2">Belongs to the FliR/MopE/SpaR family.</text>
</comment>
<evidence type="ECO:0000313" key="8">
    <source>
        <dbReference type="EMBL" id="RAL21170.1"/>
    </source>
</evidence>
<keyword evidence="9" id="KW-1185">Reference proteome</keyword>
<dbReference type="EMBL" id="QHKO01000006">
    <property type="protein sequence ID" value="RAL21170.1"/>
    <property type="molecule type" value="Genomic_DNA"/>
</dbReference>
<dbReference type="GO" id="GO:0005886">
    <property type="term" value="C:plasma membrane"/>
    <property type="evidence" value="ECO:0007669"/>
    <property type="project" value="UniProtKB-SubCell"/>
</dbReference>
<comment type="subcellular location">
    <subcellularLocation>
        <location evidence="1">Cell membrane</location>
        <topology evidence="1">Multi-pass membrane protein</topology>
    </subcellularLocation>
</comment>
<reference evidence="8 9" key="1">
    <citation type="submission" date="2018-05" db="EMBL/GenBank/DDBJ databases">
        <title>Lujinxingia marina gen. nov. sp. nov., a new facultative anaerobic member of the class Deltaproteobacteria, and proposal of Lujinxingaceae fam. nov.</title>
        <authorList>
            <person name="Li C.-M."/>
        </authorList>
    </citation>
    <scope>NUCLEOTIDE SEQUENCE [LARGE SCALE GENOMIC DNA]</scope>
    <source>
        <strain evidence="8 9">B210</strain>
    </source>
</reference>
<feature type="transmembrane region" description="Helical" evidence="7">
    <location>
        <begin position="47"/>
        <end position="65"/>
    </location>
</feature>
<evidence type="ECO:0000256" key="4">
    <source>
        <dbReference type="ARBA" id="ARBA00022692"/>
    </source>
</evidence>
<evidence type="ECO:0008006" key="10">
    <source>
        <dbReference type="Google" id="ProtNLM"/>
    </source>
</evidence>
<dbReference type="RefSeq" id="WP_111730458.1">
    <property type="nucleotide sequence ID" value="NZ_QHKO01000006.1"/>
</dbReference>
<comment type="caution">
    <text evidence="8">The sequence shown here is derived from an EMBL/GenBank/DDBJ whole genome shotgun (WGS) entry which is preliminary data.</text>
</comment>
<evidence type="ECO:0000256" key="5">
    <source>
        <dbReference type="ARBA" id="ARBA00022989"/>
    </source>
</evidence>
<evidence type="ECO:0000256" key="6">
    <source>
        <dbReference type="ARBA" id="ARBA00023136"/>
    </source>
</evidence>
<dbReference type="PANTHER" id="PTHR30065">
    <property type="entry name" value="FLAGELLAR BIOSYNTHETIC PROTEIN FLIR"/>
    <property type="match status" value="1"/>
</dbReference>
<protein>
    <recommendedName>
        <fullName evidence="10">Flagellar biosynthetic protein FliR</fullName>
    </recommendedName>
</protein>
<feature type="transmembrane region" description="Helical" evidence="7">
    <location>
        <begin position="137"/>
        <end position="156"/>
    </location>
</feature>
<dbReference type="InterPro" id="IPR002010">
    <property type="entry name" value="T3SS_IM_R"/>
</dbReference>
<dbReference type="Proteomes" id="UP000249169">
    <property type="component" value="Unassembled WGS sequence"/>
</dbReference>
<keyword evidence="4 7" id="KW-0812">Transmembrane</keyword>